<comment type="cofactor">
    <cofactor evidence="6">
        <name>Zn(2+)</name>
        <dbReference type="ChEBI" id="CHEBI:29105"/>
    </cofactor>
    <text evidence="6">Binds 1 zinc ion per subunit.</text>
</comment>
<comment type="similarity">
    <text evidence="6">Belongs to the peptidase M48 family.</text>
</comment>
<evidence type="ECO:0000256" key="4">
    <source>
        <dbReference type="ARBA" id="ARBA00022833"/>
    </source>
</evidence>
<evidence type="ECO:0000259" key="8">
    <source>
        <dbReference type="Pfam" id="PF01435"/>
    </source>
</evidence>
<comment type="caution">
    <text evidence="9">The sequence shown here is derived from an EMBL/GenBank/DDBJ whole genome shotgun (WGS) entry which is preliminary data.</text>
</comment>
<evidence type="ECO:0000256" key="5">
    <source>
        <dbReference type="ARBA" id="ARBA00023049"/>
    </source>
</evidence>
<protein>
    <submittedName>
        <fullName evidence="9">M56 family metallopeptidase</fullName>
    </submittedName>
</protein>
<feature type="transmembrane region" description="Helical" evidence="7">
    <location>
        <begin position="80"/>
        <end position="105"/>
    </location>
</feature>
<proteinExistence type="inferred from homology"/>
<evidence type="ECO:0000256" key="6">
    <source>
        <dbReference type="RuleBase" id="RU003983"/>
    </source>
</evidence>
<evidence type="ECO:0000256" key="7">
    <source>
        <dbReference type="SAM" id="Phobius"/>
    </source>
</evidence>
<feature type="transmembrane region" description="Helical" evidence="7">
    <location>
        <begin position="277"/>
        <end position="300"/>
    </location>
</feature>
<dbReference type="RefSeq" id="WP_344814559.1">
    <property type="nucleotide sequence ID" value="NZ_BAAAYX010000027.1"/>
</dbReference>
<keyword evidence="7" id="KW-0812">Transmembrane</keyword>
<evidence type="ECO:0000313" key="10">
    <source>
        <dbReference type="Proteomes" id="UP001500051"/>
    </source>
</evidence>
<dbReference type="PANTHER" id="PTHR34978:SF3">
    <property type="entry name" value="SLR0241 PROTEIN"/>
    <property type="match status" value="1"/>
</dbReference>
<reference evidence="10" key="1">
    <citation type="journal article" date="2019" name="Int. J. Syst. Evol. Microbiol.">
        <title>The Global Catalogue of Microorganisms (GCM) 10K type strain sequencing project: providing services to taxonomists for standard genome sequencing and annotation.</title>
        <authorList>
            <consortium name="The Broad Institute Genomics Platform"/>
            <consortium name="The Broad Institute Genome Sequencing Center for Infectious Disease"/>
            <person name="Wu L."/>
            <person name="Ma J."/>
        </authorList>
    </citation>
    <scope>NUCLEOTIDE SEQUENCE [LARGE SCALE GENOMIC DNA]</scope>
    <source>
        <strain evidence="10">JCM 16548</strain>
    </source>
</reference>
<feature type="transmembrane region" description="Helical" evidence="7">
    <location>
        <begin position="238"/>
        <end position="257"/>
    </location>
</feature>
<keyword evidence="1 6" id="KW-0645">Protease</keyword>
<dbReference type="InterPro" id="IPR052173">
    <property type="entry name" value="Beta-lactam_resp_regulator"/>
</dbReference>
<keyword evidence="7" id="KW-1133">Transmembrane helix</keyword>
<evidence type="ECO:0000313" key="9">
    <source>
        <dbReference type="EMBL" id="GAA3718629.1"/>
    </source>
</evidence>
<accession>A0ABP7EFQ7</accession>
<dbReference type="EMBL" id="BAAAYX010000027">
    <property type="protein sequence ID" value="GAA3718629.1"/>
    <property type="molecule type" value="Genomic_DNA"/>
</dbReference>
<dbReference type="Proteomes" id="UP001500051">
    <property type="component" value="Unassembled WGS sequence"/>
</dbReference>
<keyword evidence="2" id="KW-0479">Metal-binding</keyword>
<name>A0ABP7EFQ7_9ACTN</name>
<keyword evidence="5 6" id="KW-0482">Metalloprotease</keyword>
<evidence type="ECO:0000256" key="1">
    <source>
        <dbReference type="ARBA" id="ARBA00022670"/>
    </source>
</evidence>
<dbReference type="Gene3D" id="3.30.2010.10">
    <property type="entry name" value="Metalloproteases ('zincins'), catalytic domain"/>
    <property type="match status" value="1"/>
</dbReference>
<feature type="domain" description="Peptidase M48" evidence="8">
    <location>
        <begin position="127"/>
        <end position="197"/>
    </location>
</feature>
<dbReference type="CDD" id="cd07326">
    <property type="entry name" value="M56_BlaR1_MecR1_like"/>
    <property type="match status" value="1"/>
</dbReference>
<organism evidence="9 10">
    <name type="scientific">Microlunatus aurantiacus</name>
    <dbReference type="NCBI Taxonomy" id="446786"/>
    <lineage>
        <taxon>Bacteria</taxon>
        <taxon>Bacillati</taxon>
        <taxon>Actinomycetota</taxon>
        <taxon>Actinomycetes</taxon>
        <taxon>Propionibacteriales</taxon>
        <taxon>Propionibacteriaceae</taxon>
        <taxon>Microlunatus</taxon>
    </lineage>
</organism>
<dbReference type="Pfam" id="PF01435">
    <property type="entry name" value="Peptidase_M48"/>
    <property type="match status" value="1"/>
</dbReference>
<sequence>MIEVPPLLVAGLLAVGAAVLVRSGPSWVVRWRFLPQVPRAAVVLWQAGAVAALVCVFGVAWILILGAITTRSTSTWGEWVVTGAVAVFAAVVVLRLVWALGRVIASTGSRRRRHRDLVDLLATDLGDAAGLGTPGLRVLAEERPLAYCVPGLRDARVVVSAGTLAMLSADELAAVLAHERAHLRARHDLVLATFDAVHQAFPHAIRSELPAEQCRLLVEMLADDAAVRAYGRASLGRALVALSGSVVPAGGLGAGPVSTRVRLERLAAPEHGRMGRLAAAVYLLAVSLVLAPVLAVIVTAS</sequence>
<gene>
    <name evidence="9" type="ORF">GCM10022204_43380</name>
</gene>
<evidence type="ECO:0000256" key="3">
    <source>
        <dbReference type="ARBA" id="ARBA00022801"/>
    </source>
</evidence>
<evidence type="ECO:0000256" key="2">
    <source>
        <dbReference type="ARBA" id="ARBA00022723"/>
    </source>
</evidence>
<dbReference type="PANTHER" id="PTHR34978">
    <property type="entry name" value="POSSIBLE SENSOR-TRANSDUCER PROTEIN BLAR"/>
    <property type="match status" value="1"/>
</dbReference>
<keyword evidence="10" id="KW-1185">Reference proteome</keyword>
<dbReference type="InterPro" id="IPR001915">
    <property type="entry name" value="Peptidase_M48"/>
</dbReference>
<feature type="transmembrane region" description="Helical" evidence="7">
    <location>
        <begin position="41"/>
        <end position="68"/>
    </location>
</feature>
<feature type="transmembrane region" description="Helical" evidence="7">
    <location>
        <begin position="6"/>
        <end position="29"/>
    </location>
</feature>
<keyword evidence="4 6" id="KW-0862">Zinc</keyword>
<keyword evidence="3 6" id="KW-0378">Hydrolase</keyword>
<keyword evidence="7" id="KW-0472">Membrane</keyword>